<reference evidence="1" key="1">
    <citation type="journal article" date="2020" name="Nat. Commun.">
        <title>Large-scale genome sequencing of mycorrhizal fungi provides insights into the early evolution of symbiotic traits.</title>
        <authorList>
            <person name="Miyauchi S."/>
            <person name="Kiss E."/>
            <person name="Kuo A."/>
            <person name="Drula E."/>
            <person name="Kohler A."/>
            <person name="Sanchez-Garcia M."/>
            <person name="Morin E."/>
            <person name="Andreopoulos B."/>
            <person name="Barry K.W."/>
            <person name="Bonito G."/>
            <person name="Buee M."/>
            <person name="Carver A."/>
            <person name="Chen C."/>
            <person name="Cichocki N."/>
            <person name="Clum A."/>
            <person name="Culley D."/>
            <person name="Crous P.W."/>
            <person name="Fauchery L."/>
            <person name="Girlanda M."/>
            <person name="Hayes R.D."/>
            <person name="Keri Z."/>
            <person name="LaButti K."/>
            <person name="Lipzen A."/>
            <person name="Lombard V."/>
            <person name="Magnuson J."/>
            <person name="Maillard F."/>
            <person name="Murat C."/>
            <person name="Nolan M."/>
            <person name="Ohm R.A."/>
            <person name="Pangilinan J."/>
            <person name="Pereira M.F."/>
            <person name="Perotto S."/>
            <person name="Peter M."/>
            <person name="Pfister S."/>
            <person name="Riley R."/>
            <person name="Sitrit Y."/>
            <person name="Stielow J.B."/>
            <person name="Szollosi G."/>
            <person name="Zifcakova L."/>
            <person name="Stursova M."/>
            <person name="Spatafora J.W."/>
            <person name="Tedersoo L."/>
            <person name="Vaario L.M."/>
            <person name="Yamada A."/>
            <person name="Yan M."/>
            <person name="Wang P."/>
            <person name="Xu J."/>
            <person name="Bruns T."/>
            <person name="Baldrian P."/>
            <person name="Vilgalys R."/>
            <person name="Dunand C."/>
            <person name="Henrissat B."/>
            <person name="Grigoriev I.V."/>
            <person name="Hibbett D."/>
            <person name="Nagy L.G."/>
            <person name="Martin F.M."/>
        </authorList>
    </citation>
    <scope>NUCLEOTIDE SEQUENCE</scope>
    <source>
        <strain evidence="1">UP504</strain>
    </source>
</reference>
<organism evidence="1 2">
    <name type="scientific">Hydnum rufescens UP504</name>
    <dbReference type="NCBI Taxonomy" id="1448309"/>
    <lineage>
        <taxon>Eukaryota</taxon>
        <taxon>Fungi</taxon>
        <taxon>Dikarya</taxon>
        <taxon>Basidiomycota</taxon>
        <taxon>Agaricomycotina</taxon>
        <taxon>Agaricomycetes</taxon>
        <taxon>Cantharellales</taxon>
        <taxon>Hydnaceae</taxon>
        <taxon>Hydnum</taxon>
    </lineage>
</organism>
<comment type="caution">
    <text evidence="1">The sequence shown here is derived from an EMBL/GenBank/DDBJ whole genome shotgun (WGS) entry which is preliminary data.</text>
</comment>
<sequence length="324" mass="36315">MAWLQTMLCFKNAHHPTYMNASPEYLERTMGPGSPLEALYLKGFQYLKRLDTLGAIAQSPFKDEMNVLEAYKTLRPALQRGHLKFEEWCSEVDGLEGKRCLSLALVHLATHMALDTIACLGGLESPNAVLMERLGMPCWGIMPRVVPQQLDFDAGGQPDADPLKEADFQRGMQALDSKMPDAYTIKETSEKLKGLLGSKVWSGRWYEDGSHMERQGRVWYQTRDIPLHLGAHNSVSESLTEVPLGYFHPELRFPLRYGPCPKGHGLCYIPQQAFHAPGYRTQPLVSPDRLSLPDPYGSEGPGEQYRPQGVLAFKGSLVLVKERA</sequence>
<dbReference type="Proteomes" id="UP000886523">
    <property type="component" value="Unassembled WGS sequence"/>
</dbReference>
<protein>
    <submittedName>
        <fullName evidence="1">Uncharacterized protein</fullName>
    </submittedName>
</protein>
<name>A0A9P6APT6_9AGAM</name>
<gene>
    <name evidence="1" type="ORF">BS47DRAFT_1365134</name>
</gene>
<dbReference type="AlphaFoldDB" id="A0A9P6APT6"/>
<evidence type="ECO:0000313" key="2">
    <source>
        <dbReference type="Proteomes" id="UP000886523"/>
    </source>
</evidence>
<keyword evidence="2" id="KW-1185">Reference proteome</keyword>
<proteinExistence type="predicted"/>
<dbReference type="EMBL" id="MU129031">
    <property type="protein sequence ID" value="KAF9509673.1"/>
    <property type="molecule type" value="Genomic_DNA"/>
</dbReference>
<accession>A0A9P6APT6</accession>
<evidence type="ECO:0000313" key="1">
    <source>
        <dbReference type="EMBL" id="KAF9509673.1"/>
    </source>
</evidence>